<gene>
    <name evidence="8" type="ORF">GCM10010916_27530</name>
</gene>
<proteinExistence type="predicted"/>
<keyword evidence="2" id="KW-1003">Cell membrane</keyword>
<comment type="subcellular location">
    <subcellularLocation>
        <location evidence="1">Cell membrane</location>
        <topology evidence="1">Multi-pass membrane protein</topology>
    </subcellularLocation>
</comment>
<dbReference type="EMBL" id="BMGR01000008">
    <property type="protein sequence ID" value="GGG09175.1"/>
    <property type="molecule type" value="Genomic_DNA"/>
</dbReference>
<feature type="transmembrane region" description="Helical" evidence="6">
    <location>
        <begin position="254"/>
        <end position="271"/>
    </location>
</feature>
<dbReference type="RefSeq" id="WP_188531623.1">
    <property type="nucleotide sequence ID" value="NZ_BMGR01000008.1"/>
</dbReference>
<accession>A0A917D3I5</accession>
<dbReference type="GO" id="GO:0005886">
    <property type="term" value="C:plasma membrane"/>
    <property type="evidence" value="ECO:0007669"/>
    <property type="project" value="UniProtKB-SubCell"/>
</dbReference>
<reference evidence="8" key="2">
    <citation type="submission" date="2020-09" db="EMBL/GenBank/DDBJ databases">
        <authorList>
            <person name="Sun Q."/>
            <person name="Zhou Y."/>
        </authorList>
    </citation>
    <scope>NUCLEOTIDE SEQUENCE</scope>
    <source>
        <strain evidence="8">CGMCC 1.12987</strain>
    </source>
</reference>
<evidence type="ECO:0000256" key="5">
    <source>
        <dbReference type="ARBA" id="ARBA00023136"/>
    </source>
</evidence>
<keyword evidence="5 6" id="KW-0472">Membrane</keyword>
<keyword evidence="3 6" id="KW-0812">Transmembrane</keyword>
<feature type="transmembrane region" description="Helical" evidence="6">
    <location>
        <begin position="12"/>
        <end position="32"/>
    </location>
</feature>
<reference evidence="8" key="1">
    <citation type="journal article" date="2014" name="Int. J. Syst. Evol. Microbiol.">
        <title>Complete genome sequence of Corynebacterium casei LMG S-19264T (=DSM 44701T), isolated from a smear-ripened cheese.</title>
        <authorList>
            <consortium name="US DOE Joint Genome Institute (JGI-PGF)"/>
            <person name="Walter F."/>
            <person name="Albersmeier A."/>
            <person name="Kalinowski J."/>
            <person name="Ruckert C."/>
        </authorList>
    </citation>
    <scope>NUCLEOTIDE SEQUENCE</scope>
    <source>
        <strain evidence="8">CGMCC 1.12987</strain>
    </source>
</reference>
<organism evidence="8 9">
    <name type="scientific">Paenibacillus abyssi</name>
    <dbReference type="NCBI Taxonomy" id="1340531"/>
    <lineage>
        <taxon>Bacteria</taxon>
        <taxon>Bacillati</taxon>
        <taxon>Bacillota</taxon>
        <taxon>Bacilli</taxon>
        <taxon>Bacillales</taxon>
        <taxon>Paenibacillaceae</taxon>
        <taxon>Paenibacillus</taxon>
    </lineage>
</organism>
<dbReference type="Pfam" id="PF00482">
    <property type="entry name" value="T2SSF"/>
    <property type="match status" value="1"/>
</dbReference>
<feature type="transmembrane region" description="Helical" evidence="6">
    <location>
        <begin position="83"/>
        <end position="102"/>
    </location>
</feature>
<comment type="caution">
    <text evidence="8">The sequence shown here is derived from an EMBL/GenBank/DDBJ whole genome shotgun (WGS) entry which is preliminary data.</text>
</comment>
<protein>
    <recommendedName>
        <fullName evidence="7">Type II secretion system protein GspF domain-containing protein</fullName>
    </recommendedName>
</protein>
<dbReference type="InterPro" id="IPR018076">
    <property type="entry name" value="T2SS_GspF_dom"/>
</dbReference>
<evidence type="ECO:0000256" key="6">
    <source>
        <dbReference type="SAM" id="Phobius"/>
    </source>
</evidence>
<name>A0A917D3I5_9BACL</name>
<evidence type="ECO:0000256" key="1">
    <source>
        <dbReference type="ARBA" id="ARBA00004651"/>
    </source>
</evidence>
<feature type="transmembrane region" description="Helical" evidence="6">
    <location>
        <begin position="108"/>
        <end position="127"/>
    </location>
</feature>
<evidence type="ECO:0000256" key="4">
    <source>
        <dbReference type="ARBA" id="ARBA00022989"/>
    </source>
</evidence>
<keyword evidence="4 6" id="KW-1133">Transmembrane helix</keyword>
<evidence type="ECO:0000256" key="2">
    <source>
        <dbReference type="ARBA" id="ARBA00022475"/>
    </source>
</evidence>
<dbReference type="PANTHER" id="PTHR35007:SF2">
    <property type="entry name" value="PILUS ASSEMBLE PROTEIN"/>
    <property type="match status" value="1"/>
</dbReference>
<dbReference type="Proteomes" id="UP000644756">
    <property type="component" value="Unassembled WGS sequence"/>
</dbReference>
<sequence>MRGHEPAVLPLTVIILFLLFFIILQQLIYAVADQERKQDRLLYRRQGRLLNRLTLMLSRYERPYRHLSELLESMRWPIHAGGFVLLSGLIALTGITGGLLLFQSFKGTLLLSSLSGAAPYLWLRLALMNRQLKTRMDFLPAVELFYQCYLVTGGRQVRTALQRTVEERRLLGPIQTVFEQLYRNLSVRGDDESSLRIFSASVGHVWGDYFVQILRVALTEGNSVEDNLKDLITDMRKARRANQQERNRLLEIRIANFSPILFLALFIGINVRYNPEHAYYYYLIDPRGRDMLLNAVVLIFVSFVMGLYLSRKKM</sequence>
<evidence type="ECO:0000256" key="3">
    <source>
        <dbReference type="ARBA" id="ARBA00022692"/>
    </source>
</evidence>
<evidence type="ECO:0000259" key="7">
    <source>
        <dbReference type="Pfam" id="PF00482"/>
    </source>
</evidence>
<dbReference type="AlphaFoldDB" id="A0A917D3I5"/>
<keyword evidence="9" id="KW-1185">Reference proteome</keyword>
<dbReference type="PANTHER" id="PTHR35007">
    <property type="entry name" value="INTEGRAL MEMBRANE PROTEIN-RELATED"/>
    <property type="match status" value="1"/>
</dbReference>
<feature type="domain" description="Type II secretion system protein GspF" evidence="7">
    <location>
        <begin position="150"/>
        <end position="263"/>
    </location>
</feature>
<feature type="transmembrane region" description="Helical" evidence="6">
    <location>
        <begin position="291"/>
        <end position="309"/>
    </location>
</feature>
<evidence type="ECO:0000313" key="8">
    <source>
        <dbReference type="EMBL" id="GGG09175.1"/>
    </source>
</evidence>
<evidence type="ECO:0000313" key="9">
    <source>
        <dbReference type="Proteomes" id="UP000644756"/>
    </source>
</evidence>